<evidence type="ECO:0000256" key="1">
    <source>
        <dbReference type="SAM" id="Phobius"/>
    </source>
</evidence>
<dbReference type="EMBL" id="ML976154">
    <property type="protein sequence ID" value="KAF1937084.1"/>
    <property type="molecule type" value="Genomic_DNA"/>
</dbReference>
<dbReference type="AlphaFoldDB" id="A0A6A5SC01"/>
<accession>A0A6A5SC01</accession>
<name>A0A6A5SC01_9PLEO</name>
<gene>
    <name evidence="2" type="ORF">EJ02DRAFT_357628</name>
</gene>
<keyword evidence="3" id="KW-1185">Reference proteome</keyword>
<dbReference type="OrthoDB" id="3782795at2759"/>
<evidence type="ECO:0000313" key="3">
    <source>
        <dbReference type="Proteomes" id="UP000800038"/>
    </source>
</evidence>
<feature type="transmembrane region" description="Helical" evidence="1">
    <location>
        <begin position="6"/>
        <end position="27"/>
    </location>
</feature>
<keyword evidence="1" id="KW-1133">Transmembrane helix</keyword>
<organism evidence="2 3">
    <name type="scientific">Clathrospora elynae</name>
    <dbReference type="NCBI Taxonomy" id="706981"/>
    <lineage>
        <taxon>Eukaryota</taxon>
        <taxon>Fungi</taxon>
        <taxon>Dikarya</taxon>
        <taxon>Ascomycota</taxon>
        <taxon>Pezizomycotina</taxon>
        <taxon>Dothideomycetes</taxon>
        <taxon>Pleosporomycetidae</taxon>
        <taxon>Pleosporales</taxon>
        <taxon>Diademaceae</taxon>
        <taxon>Clathrospora</taxon>
    </lineage>
</organism>
<keyword evidence="1" id="KW-0472">Membrane</keyword>
<proteinExistence type="predicted"/>
<evidence type="ECO:0000313" key="2">
    <source>
        <dbReference type="EMBL" id="KAF1937084.1"/>
    </source>
</evidence>
<dbReference type="Proteomes" id="UP000800038">
    <property type="component" value="Unassembled WGS sequence"/>
</dbReference>
<protein>
    <submittedName>
        <fullName evidence="2">Uncharacterized protein</fullName>
    </submittedName>
</protein>
<feature type="transmembrane region" description="Helical" evidence="1">
    <location>
        <begin position="48"/>
        <end position="72"/>
    </location>
</feature>
<keyword evidence="1" id="KW-0812">Transmembrane</keyword>
<reference evidence="2" key="1">
    <citation type="journal article" date="2020" name="Stud. Mycol.">
        <title>101 Dothideomycetes genomes: a test case for predicting lifestyles and emergence of pathogens.</title>
        <authorList>
            <person name="Haridas S."/>
            <person name="Albert R."/>
            <person name="Binder M."/>
            <person name="Bloem J."/>
            <person name="Labutti K."/>
            <person name="Salamov A."/>
            <person name="Andreopoulos B."/>
            <person name="Baker S."/>
            <person name="Barry K."/>
            <person name="Bills G."/>
            <person name="Bluhm B."/>
            <person name="Cannon C."/>
            <person name="Castanera R."/>
            <person name="Culley D."/>
            <person name="Daum C."/>
            <person name="Ezra D."/>
            <person name="Gonzalez J."/>
            <person name="Henrissat B."/>
            <person name="Kuo A."/>
            <person name="Liang C."/>
            <person name="Lipzen A."/>
            <person name="Lutzoni F."/>
            <person name="Magnuson J."/>
            <person name="Mondo S."/>
            <person name="Nolan M."/>
            <person name="Ohm R."/>
            <person name="Pangilinan J."/>
            <person name="Park H.-J."/>
            <person name="Ramirez L."/>
            <person name="Alfaro M."/>
            <person name="Sun H."/>
            <person name="Tritt A."/>
            <person name="Yoshinaga Y."/>
            <person name="Zwiers L.-H."/>
            <person name="Turgeon B."/>
            <person name="Goodwin S."/>
            <person name="Spatafora J."/>
            <person name="Crous P."/>
            <person name="Grigoriev I."/>
        </authorList>
    </citation>
    <scope>NUCLEOTIDE SEQUENCE</scope>
    <source>
        <strain evidence="2">CBS 161.51</strain>
    </source>
</reference>
<sequence>MTSLLISFTICFSVGLLLSTMLIYHDVRPYKRNGINERSGHPYFWERALATLPGVFQGGVSIAGIIAILFALRSKGDMYWVDMAVRCNLHVLTGTNPSPGDFSGMSVLSS</sequence>